<dbReference type="Pfam" id="PF01042">
    <property type="entry name" value="Ribonuc_L-PSP"/>
    <property type="match status" value="1"/>
</dbReference>
<dbReference type="CDD" id="cd06150">
    <property type="entry name" value="YjgF_YER057c_UK114_like_2"/>
    <property type="match status" value="1"/>
</dbReference>
<reference evidence="1 2" key="1">
    <citation type="submission" date="2017-10" db="EMBL/GenBank/DDBJ databases">
        <title>Genomics of the genus Arcobacter.</title>
        <authorList>
            <person name="Perez-Cataluna A."/>
            <person name="Figueras M.J."/>
        </authorList>
    </citation>
    <scope>NUCLEOTIDE SEQUENCE [LARGE SCALE GENOMIC DNA]</scope>
    <source>
        <strain evidence="1 2">CECT 8987</strain>
    </source>
</reference>
<keyword evidence="2" id="KW-1185">Reference proteome</keyword>
<accession>A0A4Q0XWY5</accession>
<organism evidence="1 2">
    <name type="scientific">Candidatus Marinarcus aquaticus</name>
    <dbReference type="NCBI Taxonomy" id="2044504"/>
    <lineage>
        <taxon>Bacteria</taxon>
        <taxon>Pseudomonadati</taxon>
        <taxon>Campylobacterota</taxon>
        <taxon>Epsilonproteobacteria</taxon>
        <taxon>Campylobacterales</taxon>
        <taxon>Arcobacteraceae</taxon>
        <taxon>Candidatus Marinarcus</taxon>
    </lineage>
</organism>
<dbReference type="AlphaFoldDB" id="A0A4Q0XWY5"/>
<name>A0A4Q0XWY5_9BACT</name>
<dbReference type="InterPro" id="IPR006175">
    <property type="entry name" value="YjgF/YER057c/UK114"/>
</dbReference>
<evidence type="ECO:0000313" key="2">
    <source>
        <dbReference type="Proteomes" id="UP000290657"/>
    </source>
</evidence>
<sequence>MIDRKIVGTRMSKIVEHNGVIYFAGIVPTDKSGDVQEQTNEVLKIAHELFEQASTNKESLLRAEIYLKDIDRDFKAFNEIWDYWVSKQNPPARACVQAGMSTPDTLVEIVFTAVKI</sequence>
<dbReference type="PANTHER" id="PTHR47328">
    <property type="match status" value="1"/>
</dbReference>
<dbReference type="InterPro" id="IPR035959">
    <property type="entry name" value="RutC-like_sf"/>
</dbReference>
<dbReference type="Gene3D" id="3.30.1330.40">
    <property type="entry name" value="RutC-like"/>
    <property type="match status" value="1"/>
</dbReference>
<gene>
    <name evidence="1" type="ORF">CRV04_01940</name>
</gene>
<dbReference type="Proteomes" id="UP000290657">
    <property type="component" value="Unassembled WGS sequence"/>
</dbReference>
<dbReference type="InterPro" id="IPR035709">
    <property type="entry name" value="YoaB-like"/>
</dbReference>
<dbReference type="OrthoDB" id="9808943at2"/>
<comment type="caution">
    <text evidence="1">The sequence shown here is derived from an EMBL/GenBank/DDBJ whole genome shotgun (WGS) entry which is preliminary data.</text>
</comment>
<dbReference type="EMBL" id="PDKN01000001">
    <property type="protein sequence ID" value="RXJ60799.1"/>
    <property type="molecule type" value="Genomic_DNA"/>
</dbReference>
<proteinExistence type="predicted"/>
<dbReference type="SUPFAM" id="SSF55298">
    <property type="entry name" value="YjgF-like"/>
    <property type="match status" value="1"/>
</dbReference>
<protein>
    <recommendedName>
        <fullName evidence="3">RidA family protein</fullName>
    </recommendedName>
</protein>
<dbReference type="PANTHER" id="PTHR47328:SF1">
    <property type="entry name" value="RUTC FAMILY PROTEIN YOAB"/>
    <property type="match status" value="1"/>
</dbReference>
<evidence type="ECO:0000313" key="1">
    <source>
        <dbReference type="EMBL" id="RXJ60799.1"/>
    </source>
</evidence>
<dbReference type="RefSeq" id="WP_128994934.1">
    <property type="nucleotide sequence ID" value="NZ_PDKN01000001.1"/>
</dbReference>
<evidence type="ECO:0008006" key="3">
    <source>
        <dbReference type="Google" id="ProtNLM"/>
    </source>
</evidence>